<dbReference type="EC" id="3.5.2.19" evidence="3"/>
<dbReference type="Pfam" id="PF00857">
    <property type="entry name" value="Isochorismatase"/>
    <property type="match status" value="1"/>
</dbReference>
<dbReference type="EMBL" id="MLJW01000537">
    <property type="protein sequence ID" value="OIQ85538.1"/>
    <property type="molecule type" value="Genomic_DNA"/>
</dbReference>
<comment type="caution">
    <text evidence="3">The sequence shown here is derived from an EMBL/GenBank/DDBJ whole genome shotgun (WGS) entry which is preliminary data.</text>
</comment>
<dbReference type="AlphaFoldDB" id="A0A1J5QQ87"/>
<name>A0A1J5QQ87_9ZZZZ</name>
<evidence type="ECO:0000259" key="2">
    <source>
        <dbReference type="Pfam" id="PF00857"/>
    </source>
</evidence>
<keyword evidence="1 3" id="KW-0378">Hydrolase</keyword>
<evidence type="ECO:0000313" key="3">
    <source>
        <dbReference type="EMBL" id="OIQ85538.1"/>
    </source>
</evidence>
<proteinExistence type="predicted"/>
<dbReference type="InterPro" id="IPR036380">
    <property type="entry name" value="Isochorismatase-like_sf"/>
</dbReference>
<dbReference type="InterPro" id="IPR000868">
    <property type="entry name" value="Isochorismatase-like_dom"/>
</dbReference>
<reference evidence="3" key="1">
    <citation type="submission" date="2016-10" db="EMBL/GenBank/DDBJ databases">
        <title>Sequence of Gallionella enrichment culture.</title>
        <authorList>
            <person name="Poehlein A."/>
            <person name="Muehling M."/>
            <person name="Daniel R."/>
        </authorList>
    </citation>
    <scope>NUCLEOTIDE SEQUENCE</scope>
</reference>
<dbReference type="Gene3D" id="3.40.50.850">
    <property type="entry name" value="Isochorismatase-like"/>
    <property type="match status" value="1"/>
</dbReference>
<dbReference type="PANTHER" id="PTHR43540:SF15">
    <property type="entry name" value="BLR5631 PROTEIN"/>
    <property type="match status" value="1"/>
</dbReference>
<organism evidence="3">
    <name type="scientific">mine drainage metagenome</name>
    <dbReference type="NCBI Taxonomy" id="410659"/>
    <lineage>
        <taxon>unclassified sequences</taxon>
        <taxon>metagenomes</taxon>
        <taxon>ecological metagenomes</taxon>
    </lineage>
</organism>
<dbReference type="InterPro" id="IPR050272">
    <property type="entry name" value="Isochorismatase-like_hydrls"/>
</dbReference>
<dbReference type="SUPFAM" id="SSF52499">
    <property type="entry name" value="Isochorismatase-like hydrolases"/>
    <property type="match status" value="1"/>
</dbReference>
<feature type="domain" description="Isochorismatase-like" evidence="2">
    <location>
        <begin position="5"/>
        <end position="156"/>
    </location>
</feature>
<accession>A0A1J5QQ87</accession>
<sequence>MPGKALVVIDVQNDYFPGGLYPQWQAEAVLEAVLAAVARARAAGEAVILVRHEGGAEAPFFRAGSDGAALHPRLTAAAPEALVVTKTRADAFRGTGLAAALERLGIGELLLCGMMTQNCVTHTALSPEAAPYTVRVLKAGCTTVDALLNAIAFNALGDRVELV</sequence>
<dbReference type="GO" id="GO:0016787">
    <property type="term" value="F:hydrolase activity"/>
    <property type="evidence" value="ECO:0007669"/>
    <property type="project" value="UniProtKB-KW"/>
</dbReference>
<protein>
    <submittedName>
        <fullName evidence="3">Streptothricin hydrolase</fullName>
        <ecNumber evidence="3">3.5.2.19</ecNumber>
    </submittedName>
</protein>
<gene>
    <name evidence="3" type="primary">sttH_3</name>
    <name evidence="3" type="ORF">GALL_326220</name>
</gene>
<evidence type="ECO:0000256" key="1">
    <source>
        <dbReference type="ARBA" id="ARBA00022801"/>
    </source>
</evidence>
<dbReference type="PANTHER" id="PTHR43540">
    <property type="entry name" value="PEROXYUREIDOACRYLATE/UREIDOACRYLATE AMIDOHYDROLASE-RELATED"/>
    <property type="match status" value="1"/>
</dbReference>